<accession>F0XGF9</accession>
<evidence type="ECO:0000313" key="5">
    <source>
        <dbReference type="EMBL" id="EFX03283.1"/>
    </source>
</evidence>
<dbReference type="InterPro" id="IPR016162">
    <property type="entry name" value="Ald_DH_N"/>
</dbReference>
<dbReference type="AlphaFoldDB" id="F0XGF9"/>
<name>F0XGF9_GROCL</name>
<evidence type="ECO:0000259" key="4">
    <source>
        <dbReference type="Pfam" id="PF00171"/>
    </source>
</evidence>
<sequence length="492" mass="51972">MATTTTSRLPFVLADASLLQTQCYIDGAWTSSSSGATFGVEDPGTGQEWARCADAGTVEVAAAVASSAAAFGQYRKTTPRQRAQWLMTWQRLMEEAREDLATLVVHETGKPRAEALGELAYACSFPWWFAGEAERVQGTVSQSATAGRRVLTLKQPIGVVAALVPWNLPVALLVRKASGALAAGCTMVAKPSPETPLSALAIALLASRAGFPPGVLNVVPAGPENTPAVAEQLCLDERIRKVTFTGSTRVGRIIEGLCARGLKKTTLELGGNCPLIVFDDADVDQAVGQLMALKWKHAGQVCVTANRVYVQRTVYDRFVAALVAAARDQLRVGHGSQPGVTLGPVTTARSLARVEALVQDALGHGAQTVLGSGKRWQEDSTTANTGSGYFMDPTILAHVTDDMEMSQDEVFGPLLGVAVFDSEDEITQRANNTSMGLAAYVFTKNNSGNSSAAEAPFGGLKDSGHGKESGKDVAIDEYLITKTGTLTVDGHY</sequence>
<dbReference type="HOGENOM" id="CLU_005391_5_3_1"/>
<dbReference type="CDD" id="cd07103">
    <property type="entry name" value="ALDH_F5_SSADH_GabD"/>
    <property type="match status" value="1"/>
</dbReference>
<comment type="pathway">
    <text evidence="1">Amino-acid degradation; 4-aminobutanoate degradation.</text>
</comment>
<evidence type="ECO:0000256" key="2">
    <source>
        <dbReference type="ARBA" id="ARBA00009986"/>
    </source>
</evidence>
<evidence type="ECO:0000256" key="1">
    <source>
        <dbReference type="ARBA" id="ARBA00005176"/>
    </source>
</evidence>
<dbReference type="Proteomes" id="UP000007796">
    <property type="component" value="Unassembled WGS sequence"/>
</dbReference>
<dbReference type="PANTHER" id="PTHR43353:SF7">
    <property type="entry name" value="SUCCINATE SEMIALDEHYDE DEHYDROGENASE (EUROFUNG)"/>
    <property type="match status" value="1"/>
</dbReference>
<dbReference type="Gene3D" id="3.40.605.10">
    <property type="entry name" value="Aldehyde Dehydrogenase, Chain A, domain 1"/>
    <property type="match status" value="1"/>
</dbReference>
<keyword evidence="3" id="KW-0560">Oxidoreductase</keyword>
<gene>
    <name evidence="5" type="ORF">CMQ_3212</name>
</gene>
<dbReference type="eggNOG" id="KOG2451">
    <property type="taxonomic scope" value="Eukaryota"/>
</dbReference>
<dbReference type="InterPro" id="IPR016161">
    <property type="entry name" value="Ald_DH/histidinol_DH"/>
</dbReference>
<dbReference type="RefSeq" id="XP_014172765.1">
    <property type="nucleotide sequence ID" value="XM_014317290.1"/>
</dbReference>
<evidence type="ECO:0000313" key="6">
    <source>
        <dbReference type="Proteomes" id="UP000007796"/>
    </source>
</evidence>
<keyword evidence="6" id="KW-1185">Reference proteome</keyword>
<dbReference type="STRING" id="655863.F0XGF9"/>
<evidence type="ECO:0000256" key="3">
    <source>
        <dbReference type="ARBA" id="ARBA00023002"/>
    </source>
</evidence>
<dbReference type="GeneID" id="25976288"/>
<dbReference type="InterPro" id="IPR015590">
    <property type="entry name" value="Aldehyde_DH_dom"/>
</dbReference>
<dbReference type="InParanoid" id="F0XGF9"/>
<dbReference type="PANTHER" id="PTHR43353">
    <property type="entry name" value="SUCCINATE-SEMIALDEHYDE DEHYDROGENASE, MITOCHONDRIAL"/>
    <property type="match status" value="1"/>
</dbReference>
<protein>
    <submittedName>
        <fullName evidence="5">Succinate-semialdehyde dehydrogenase</fullName>
    </submittedName>
</protein>
<dbReference type="Pfam" id="PF00171">
    <property type="entry name" value="Aldedh"/>
    <property type="match status" value="1"/>
</dbReference>
<dbReference type="EMBL" id="GL629769">
    <property type="protein sequence ID" value="EFX03283.1"/>
    <property type="molecule type" value="Genomic_DNA"/>
</dbReference>
<dbReference type="SUPFAM" id="SSF53720">
    <property type="entry name" value="ALDH-like"/>
    <property type="match status" value="1"/>
</dbReference>
<dbReference type="FunFam" id="3.40.605.10:FF:000063">
    <property type="entry name" value="Succinate-semialdehyde dehydrogenase, mitochondrial"/>
    <property type="match status" value="1"/>
</dbReference>
<dbReference type="InterPro" id="IPR050740">
    <property type="entry name" value="Aldehyde_DH_Superfamily"/>
</dbReference>
<reference evidence="5 6" key="1">
    <citation type="journal article" date="2011" name="Proc. Natl. Acad. Sci. U.S.A.">
        <title>Genome and transcriptome analyses of the mountain pine beetle-fungal symbiont Grosmannia clavigera, a lodgepole pine pathogen.</title>
        <authorList>
            <person name="DiGuistini S."/>
            <person name="Wang Y."/>
            <person name="Liao N.Y."/>
            <person name="Taylor G."/>
            <person name="Tanguay P."/>
            <person name="Feau N."/>
            <person name="Henrissat B."/>
            <person name="Chan S.K."/>
            <person name="Hesse-Orce U."/>
            <person name="Alamouti S.M."/>
            <person name="Tsui C.K.M."/>
            <person name="Docking R.T."/>
            <person name="Levasseur A."/>
            <person name="Haridas S."/>
            <person name="Robertson G."/>
            <person name="Birol I."/>
            <person name="Holt R.A."/>
            <person name="Marra M.A."/>
            <person name="Hamelin R.C."/>
            <person name="Hirst M."/>
            <person name="Jones S.J.M."/>
            <person name="Bohlmann J."/>
            <person name="Breuil C."/>
        </authorList>
    </citation>
    <scope>NUCLEOTIDE SEQUENCE [LARGE SCALE GENOMIC DNA]</scope>
    <source>
        <strain evidence="6">kw1407 / UAMH 11150</strain>
    </source>
</reference>
<dbReference type="GO" id="GO:0009450">
    <property type="term" value="P:gamma-aminobutyric acid catabolic process"/>
    <property type="evidence" value="ECO:0007669"/>
    <property type="project" value="TreeGrafter"/>
</dbReference>
<dbReference type="InterPro" id="IPR016163">
    <property type="entry name" value="Ald_DH_C"/>
</dbReference>
<dbReference type="FunFam" id="3.40.309.10:FF:000004">
    <property type="entry name" value="Succinate-semialdehyde dehydrogenase I"/>
    <property type="match status" value="1"/>
</dbReference>
<dbReference type="Gene3D" id="3.40.309.10">
    <property type="entry name" value="Aldehyde Dehydrogenase, Chain A, domain 2"/>
    <property type="match status" value="1"/>
</dbReference>
<comment type="similarity">
    <text evidence="2">Belongs to the aldehyde dehydrogenase family.</text>
</comment>
<proteinExistence type="inferred from homology"/>
<dbReference type="GO" id="GO:0005737">
    <property type="term" value="C:cytoplasm"/>
    <property type="evidence" value="ECO:0007669"/>
    <property type="project" value="TreeGrafter"/>
</dbReference>
<dbReference type="OrthoDB" id="310895at2759"/>
<dbReference type="GO" id="GO:0004777">
    <property type="term" value="F:succinate-semialdehyde dehydrogenase (NAD+) activity"/>
    <property type="evidence" value="ECO:0007669"/>
    <property type="project" value="TreeGrafter"/>
</dbReference>
<feature type="domain" description="Aldehyde dehydrogenase" evidence="4">
    <location>
        <begin position="29"/>
        <end position="483"/>
    </location>
</feature>
<organism evidence="6">
    <name type="scientific">Grosmannia clavigera (strain kw1407 / UAMH 11150)</name>
    <name type="common">Blue stain fungus</name>
    <name type="synonym">Graphiocladiella clavigera</name>
    <dbReference type="NCBI Taxonomy" id="655863"/>
    <lineage>
        <taxon>Eukaryota</taxon>
        <taxon>Fungi</taxon>
        <taxon>Dikarya</taxon>
        <taxon>Ascomycota</taxon>
        <taxon>Pezizomycotina</taxon>
        <taxon>Sordariomycetes</taxon>
        <taxon>Sordariomycetidae</taxon>
        <taxon>Ophiostomatales</taxon>
        <taxon>Ophiostomataceae</taxon>
        <taxon>Leptographium</taxon>
    </lineage>
</organism>